<dbReference type="GO" id="GO:0016020">
    <property type="term" value="C:membrane"/>
    <property type="evidence" value="ECO:0007669"/>
    <property type="project" value="UniProtKB-SubCell"/>
</dbReference>
<reference evidence="7" key="1">
    <citation type="journal article" date="2020" name="Nature">
        <title>Giant virus diversity and host interactions through global metagenomics.</title>
        <authorList>
            <person name="Schulz F."/>
            <person name="Roux S."/>
            <person name="Paez-Espino D."/>
            <person name="Jungbluth S."/>
            <person name="Walsh D.A."/>
            <person name="Denef V.J."/>
            <person name="McMahon K.D."/>
            <person name="Konstantinidis K.T."/>
            <person name="Eloe-Fadrosh E.A."/>
            <person name="Kyrpides N.C."/>
            <person name="Woyke T."/>
        </authorList>
    </citation>
    <scope>NUCLEOTIDE SEQUENCE</scope>
    <source>
        <strain evidence="7">GVMAG-M-3300018080-19</strain>
    </source>
</reference>
<dbReference type="GO" id="GO:0016491">
    <property type="term" value="F:oxidoreductase activity"/>
    <property type="evidence" value="ECO:0007669"/>
    <property type="project" value="InterPro"/>
</dbReference>
<organism evidence="7">
    <name type="scientific">viral metagenome</name>
    <dbReference type="NCBI Taxonomy" id="1070528"/>
    <lineage>
        <taxon>unclassified sequences</taxon>
        <taxon>metagenomes</taxon>
        <taxon>organismal metagenomes</taxon>
    </lineage>
</organism>
<dbReference type="InterPro" id="IPR006694">
    <property type="entry name" value="Fatty_acid_hydroxylase"/>
</dbReference>
<dbReference type="AlphaFoldDB" id="A0A6C0BPF2"/>
<dbReference type="InterPro" id="IPR050307">
    <property type="entry name" value="Sterol_Desaturase_Related"/>
</dbReference>
<name>A0A6C0BPF2_9ZZZZ</name>
<dbReference type="EMBL" id="MN739210">
    <property type="protein sequence ID" value="QHS93862.1"/>
    <property type="molecule type" value="Genomic_DNA"/>
</dbReference>
<dbReference type="PANTHER" id="PTHR11863">
    <property type="entry name" value="STEROL DESATURASE"/>
    <property type="match status" value="1"/>
</dbReference>
<protein>
    <recommendedName>
        <fullName evidence="6">Fatty acid hydroxylase domain-containing protein</fullName>
    </recommendedName>
</protein>
<dbReference type="GO" id="GO:0005506">
    <property type="term" value="F:iron ion binding"/>
    <property type="evidence" value="ECO:0007669"/>
    <property type="project" value="InterPro"/>
</dbReference>
<accession>A0A6C0BPF2</accession>
<evidence type="ECO:0000256" key="1">
    <source>
        <dbReference type="ARBA" id="ARBA00004370"/>
    </source>
</evidence>
<evidence type="ECO:0000256" key="3">
    <source>
        <dbReference type="ARBA" id="ARBA00022989"/>
    </source>
</evidence>
<proteinExistence type="predicted"/>
<comment type="subcellular location">
    <subcellularLocation>
        <location evidence="1">Membrane</location>
    </subcellularLocation>
</comment>
<keyword evidence="2 5" id="KW-0812">Transmembrane</keyword>
<feature type="domain" description="Fatty acid hydroxylase" evidence="6">
    <location>
        <begin position="109"/>
        <end position="244"/>
    </location>
</feature>
<feature type="transmembrane region" description="Helical" evidence="5">
    <location>
        <begin position="100"/>
        <end position="118"/>
    </location>
</feature>
<feature type="transmembrane region" description="Helical" evidence="5">
    <location>
        <begin position="12"/>
        <end position="41"/>
    </location>
</feature>
<evidence type="ECO:0000259" key="6">
    <source>
        <dbReference type="Pfam" id="PF04116"/>
    </source>
</evidence>
<dbReference type="GO" id="GO:0008610">
    <property type="term" value="P:lipid biosynthetic process"/>
    <property type="evidence" value="ECO:0007669"/>
    <property type="project" value="InterPro"/>
</dbReference>
<evidence type="ECO:0000256" key="4">
    <source>
        <dbReference type="ARBA" id="ARBA00023136"/>
    </source>
</evidence>
<evidence type="ECO:0000256" key="2">
    <source>
        <dbReference type="ARBA" id="ARBA00022692"/>
    </source>
</evidence>
<evidence type="ECO:0000256" key="5">
    <source>
        <dbReference type="SAM" id="Phobius"/>
    </source>
</evidence>
<keyword evidence="3 5" id="KW-1133">Transmembrane helix</keyword>
<feature type="transmembrane region" description="Helical" evidence="5">
    <location>
        <begin position="62"/>
        <end position="80"/>
    </location>
</feature>
<keyword evidence="4 5" id="KW-0472">Membrane</keyword>
<evidence type="ECO:0000313" key="7">
    <source>
        <dbReference type="EMBL" id="QHS93862.1"/>
    </source>
</evidence>
<dbReference type="Pfam" id="PF04116">
    <property type="entry name" value="FA_hydroxylase"/>
    <property type="match status" value="1"/>
</dbReference>
<sequence>MWLDFVRVNSVIWGLTWISVKCIACPWVQNMFISVCLLLFMETSSKPQIQNTRKKRIDWTKGLLGLVTTSSLKTWAHLYIQSQLWSHGESLILPLDYMVFVLWSGLVEIIFDGVHYWVHRAFHTRYLWWIHRIHHKFSWPTSLSTFYMHPLDVMLAYNLPLLVALKLCGGRFWHFQLLCTYLTYQEIGGHAGKKLFPTSSFAQCIWLPRFFGIQLHTEDHDLHHTEHKVNFSKRFSLYDRMFGTYKCGVILETQVSRPRNA</sequence>